<reference evidence="1 2" key="1">
    <citation type="submission" date="2018-07" db="EMBL/GenBank/DDBJ databases">
        <title>Genomic Encyclopedia of Type Strains, Phase IV (KMG-IV): sequencing the most valuable type-strain genomes for metagenomic binning, comparative biology and taxonomic classification.</title>
        <authorList>
            <person name="Goeker M."/>
        </authorList>
    </citation>
    <scope>NUCLEOTIDE SEQUENCE [LARGE SCALE GENOMIC DNA]</scope>
    <source>
        <strain evidence="1 2">DSM 21634</strain>
    </source>
</reference>
<proteinExistence type="predicted"/>
<keyword evidence="2" id="KW-1185">Reference proteome</keyword>
<evidence type="ECO:0000313" key="2">
    <source>
        <dbReference type="Proteomes" id="UP000252884"/>
    </source>
</evidence>
<accession>A0A368XJP5</accession>
<sequence>MEACSSAHHWARQFQAIGIEVKLVSPHYVKPFVKTNKNDRNDAEAIVEAA</sequence>
<evidence type="ECO:0008006" key="3">
    <source>
        <dbReference type="Google" id="ProtNLM"/>
    </source>
</evidence>
<comment type="caution">
    <text evidence="1">The sequence shown here is derived from an EMBL/GenBank/DDBJ whole genome shotgun (WGS) entry which is preliminary data.</text>
</comment>
<dbReference type="Proteomes" id="UP000252884">
    <property type="component" value="Unassembled WGS sequence"/>
</dbReference>
<name>A0A368XJP5_9BURK</name>
<dbReference type="AlphaFoldDB" id="A0A368XJP5"/>
<protein>
    <recommendedName>
        <fullName evidence="3">Transposase</fullName>
    </recommendedName>
</protein>
<organism evidence="1 2">
    <name type="scientific">Pseudorhodoferax soli</name>
    <dbReference type="NCBI Taxonomy" id="545864"/>
    <lineage>
        <taxon>Bacteria</taxon>
        <taxon>Pseudomonadati</taxon>
        <taxon>Pseudomonadota</taxon>
        <taxon>Betaproteobacteria</taxon>
        <taxon>Burkholderiales</taxon>
        <taxon>Comamonadaceae</taxon>
    </lineage>
</organism>
<gene>
    <name evidence="1" type="ORF">DES41_108234</name>
</gene>
<dbReference type="EMBL" id="QPJK01000008">
    <property type="protein sequence ID" value="RCW68055.1"/>
    <property type="molecule type" value="Genomic_DNA"/>
</dbReference>
<evidence type="ECO:0000313" key="1">
    <source>
        <dbReference type="EMBL" id="RCW68055.1"/>
    </source>
</evidence>